<organism evidence="1">
    <name type="scientific">bioreactor metagenome</name>
    <dbReference type="NCBI Taxonomy" id="1076179"/>
    <lineage>
        <taxon>unclassified sequences</taxon>
        <taxon>metagenomes</taxon>
        <taxon>ecological metagenomes</taxon>
    </lineage>
</organism>
<reference evidence="1" key="1">
    <citation type="submission" date="2019-08" db="EMBL/GenBank/DDBJ databases">
        <authorList>
            <person name="Kucharzyk K."/>
            <person name="Murdoch R.W."/>
            <person name="Higgins S."/>
            <person name="Loffler F."/>
        </authorList>
    </citation>
    <scope>NUCLEOTIDE SEQUENCE</scope>
</reference>
<name>A0A645A1U9_9ZZZZ</name>
<dbReference type="AlphaFoldDB" id="A0A645A1U9"/>
<accession>A0A645A1U9</accession>
<protein>
    <submittedName>
        <fullName evidence="1">Uncharacterized protein</fullName>
    </submittedName>
</protein>
<gene>
    <name evidence="1" type="ORF">SDC9_93887</name>
</gene>
<comment type="caution">
    <text evidence="1">The sequence shown here is derived from an EMBL/GenBank/DDBJ whole genome shotgun (WGS) entry which is preliminary data.</text>
</comment>
<evidence type="ECO:0000313" key="1">
    <source>
        <dbReference type="EMBL" id="MPM47179.1"/>
    </source>
</evidence>
<proteinExistence type="predicted"/>
<dbReference type="EMBL" id="VSSQ01011572">
    <property type="protein sequence ID" value="MPM47179.1"/>
    <property type="molecule type" value="Genomic_DNA"/>
</dbReference>
<sequence>MNCQKILFGFFDSVVKPFRLFNKKAACTPTHRGLACKVSLGRQHSARHILNSPINKKRRGNNPAPLYYYVLPIISVEDFEDVGEGVVLLRGDFLHAGLGALLGRRSL</sequence>